<dbReference type="AlphaFoldDB" id="A0A5C6AM02"/>
<keyword evidence="2" id="KW-1133">Transmembrane helix</keyword>
<protein>
    <recommendedName>
        <fullName evidence="5">Zinc-finger domain-containing protein</fullName>
    </recommendedName>
</protein>
<dbReference type="Proteomes" id="UP000320176">
    <property type="component" value="Unassembled WGS sequence"/>
</dbReference>
<evidence type="ECO:0008006" key="5">
    <source>
        <dbReference type="Google" id="ProtNLM"/>
    </source>
</evidence>
<dbReference type="OrthoDB" id="292771at2"/>
<feature type="transmembrane region" description="Helical" evidence="2">
    <location>
        <begin position="82"/>
        <end position="100"/>
    </location>
</feature>
<evidence type="ECO:0000256" key="1">
    <source>
        <dbReference type="SAM" id="MobiDB-lite"/>
    </source>
</evidence>
<dbReference type="RefSeq" id="WP_146521576.1">
    <property type="nucleotide sequence ID" value="NZ_CP151726.1"/>
</dbReference>
<feature type="region of interest" description="Disordered" evidence="1">
    <location>
        <begin position="111"/>
        <end position="131"/>
    </location>
</feature>
<organism evidence="3 4">
    <name type="scientific">Stieleria varia</name>
    <dbReference type="NCBI Taxonomy" id="2528005"/>
    <lineage>
        <taxon>Bacteria</taxon>
        <taxon>Pseudomonadati</taxon>
        <taxon>Planctomycetota</taxon>
        <taxon>Planctomycetia</taxon>
        <taxon>Pirellulales</taxon>
        <taxon>Pirellulaceae</taxon>
        <taxon>Stieleria</taxon>
    </lineage>
</organism>
<evidence type="ECO:0000313" key="4">
    <source>
        <dbReference type="Proteomes" id="UP000320176"/>
    </source>
</evidence>
<sequence length="206" mass="22267">MNDSNRDQMTCSCFEQRLQSLLDQRVDPQSDTHLLAHAQFCPSCSNALMTWSRVQSLYTKPDVTTECDTPVISPRRRSESRVVATLTAVAAAIALLIIAVRPSTTPQQTAAVVTSRPQSSETNTVPPPTAATSTIVSSIDSQHGPSTPDADQALLARQWIESMQGRDWMAETMPAVQSVGQGVAPLGRSLMQAVTILTQSTRNQTS</sequence>
<name>A0A5C6AM02_9BACT</name>
<evidence type="ECO:0000256" key="2">
    <source>
        <dbReference type="SAM" id="Phobius"/>
    </source>
</evidence>
<gene>
    <name evidence="3" type="ORF">Pla52n_44540</name>
</gene>
<reference evidence="3 4" key="1">
    <citation type="submission" date="2019-02" db="EMBL/GenBank/DDBJ databases">
        <title>Deep-cultivation of Planctomycetes and their phenomic and genomic characterization uncovers novel biology.</title>
        <authorList>
            <person name="Wiegand S."/>
            <person name="Jogler M."/>
            <person name="Boedeker C."/>
            <person name="Pinto D."/>
            <person name="Vollmers J."/>
            <person name="Rivas-Marin E."/>
            <person name="Kohn T."/>
            <person name="Peeters S.H."/>
            <person name="Heuer A."/>
            <person name="Rast P."/>
            <person name="Oberbeckmann S."/>
            <person name="Bunk B."/>
            <person name="Jeske O."/>
            <person name="Meyerdierks A."/>
            <person name="Storesund J.E."/>
            <person name="Kallscheuer N."/>
            <person name="Luecker S."/>
            <person name="Lage O.M."/>
            <person name="Pohl T."/>
            <person name="Merkel B.J."/>
            <person name="Hornburger P."/>
            <person name="Mueller R.-W."/>
            <person name="Bruemmer F."/>
            <person name="Labrenz M."/>
            <person name="Spormann A.M."/>
            <person name="Op Den Camp H."/>
            <person name="Overmann J."/>
            <person name="Amann R."/>
            <person name="Jetten M.S.M."/>
            <person name="Mascher T."/>
            <person name="Medema M.H."/>
            <person name="Devos D.P."/>
            <person name="Kaster A.-K."/>
            <person name="Ovreas L."/>
            <person name="Rohde M."/>
            <person name="Galperin M.Y."/>
            <person name="Jogler C."/>
        </authorList>
    </citation>
    <scope>NUCLEOTIDE SEQUENCE [LARGE SCALE GENOMIC DNA]</scope>
    <source>
        <strain evidence="3 4">Pla52n</strain>
    </source>
</reference>
<comment type="caution">
    <text evidence="3">The sequence shown here is derived from an EMBL/GenBank/DDBJ whole genome shotgun (WGS) entry which is preliminary data.</text>
</comment>
<keyword evidence="4" id="KW-1185">Reference proteome</keyword>
<keyword evidence="2" id="KW-0812">Transmembrane</keyword>
<dbReference type="EMBL" id="SJPN01000005">
    <property type="protein sequence ID" value="TWU01083.1"/>
    <property type="molecule type" value="Genomic_DNA"/>
</dbReference>
<evidence type="ECO:0000313" key="3">
    <source>
        <dbReference type="EMBL" id="TWU01083.1"/>
    </source>
</evidence>
<proteinExistence type="predicted"/>
<accession>A0A5C6AM02</accession>
<keyword evidence="2" id="KW-0472">Membrane</keyword>